<name>A0A7S2QSG0_9CHLO</name>
<dbReference type="AlphaFoldDB" id="A0A7S2QSG0"/>
<feature type="region of interest" description="Disordered" evidence="1">
    <location>
        <begin position="1134"/>
        <end position="1174"/>
    </location>
</feature>
<dbReference type="EMBL" id="HBHD01000144">
    <property type="protein sequence ID" value="CAD9650651.1"/>
    <property type="molecule type" value="Transcribed_RNA"/>
</dbReference>
<reference evidence="2" key="1">
    <citation type="submission" date="2021-01" db="EMBL/GenBank/DDBJ databases">
        <authorList>
            <person name="Corre E."/>
            <person name="Pelletier E."/>
            <person name="Niang G."/>
            <person name="Scheremetjew M."/>
            <person name="Finn R."/>
            <person name="Kale V."/>
            <person name="Holt S."/>
            <person name="Cochrane G."/>
            <person name="Meng A."/>
            <person name="Brown T."/>
            <person name="Cohen L."/>
        </authorList>
    </citation>
    <scope>NUCLEOTIDE SEQUENCE</scope>
    <source>
        <strain evidence="2">SAG 11-48b</strain>
    </source>
</reference>
<accession>A0A7S2QSG0</accession>
<gene>
    <name evidence="2" type="ORF">CCHL1392_LOCUS73</name>
</gene>
<organism evidence="2">
    <name type="scientific">Chlamydomonas chlamydogama</name>
    <dbReference type="NCBI Taxonomy" id="225041"/>
    <lineage>
        <taxon>Eukaryota</taxon>
        <taxon>Viridiplantae</taxon>
        <taxon>Chlorophyta</taxon>
        <taxon>core chlorophytes</taxon>
        <taxon>Chlorophyceae</taxon>
        <taxon>CS clade</taxon>
        <taxon>Chlamydomonadales</taxon>
        <taxon>Chlamydomonadaceae</taxon>
        <taxon>Chlamydomonas</taxon>
    </lineage>
</organism>
<feature type="compositionally biased region" description="Polar residues" evidence="1">
    <location>
        <begin position="554"/>
        <end position="564"/>
    </location>
</feature>
<feature type="compositionally biased region" description="Pro residues" evidence="1">
    <location>
        <begin position="1165"/>
        <end position="1174"/>
    </location>
</feature>
<evidence type="ECO:0000256" key="1">
    <source>
        <dbReference type="SAM" id="MobiDB-lite"/>
    </source>
</evidence>
<protein>
    <submittedName>
        <fullName evidence="2">Uncharacterized protein</fullName>
    </submittedName>
</protein>
<feature type="compositionally biased region" description="Low complexity" evidence="1">
    <location>
        <begin position="565"/>
        <end position="574"/>
    </location>
</feature>
<evidence type="ECO:0000313" key="2">
    <source>
        <dbReference type="EMBL" id="CAD9650651.1"/>
    </source>
</evidence>
<proteinExistence type="predicted"/>
<feature type="region of interest" description="Disordered" evidence="1">
    <location>
        <begin position="554"/>
        <end position="580"/>
    </location>
</feature>
<sequence>MTTLQPDRVGCKDLYSNTGQLVQFQALLPPDTGVWTGQTMSLTASTTVAAAYLRNSSLSSLPSTAPDTALRSLYNGLGLDLTSTYAQAYPTPSTLLPSVLISSSSLRDRGLGAALMSIDSEITSYLALGTCLLATASPVRQQQSGDITQALAATLMQVVQRQGPNTGASSLMLTTMPGVRYLLNSVIAQLNPEALSTDGLLAAQVNSTAAVIQGFTSLADVYKLSAFKSMAGPGAELGVDVVDAVNTLAALAVVQSDACVAVQQMVAVGGHDLSSYLPGVLPDKVQQAVTNYPAILSALGLPQPDAPQPVVGMTLMVGPLPSCPVEAWDEWGSRSQTVRTDSAGRFKVASRPVGWLSSYGSSDSICVDPVTFMSLNFTLSNYVPPVTQSTVGPVTLLAEGFYKYLASTSLMVLSSQQQQQAFTAMGLDLQRYLQALPLDPGLPASTTFMSEPRVLATAAAAIQLTALFFSSAALFTPSVQVVLNVPNVNYAADIAISLTAMAVAKESLSSPSGRIYLNSAATVSNIFNTVEGELTIPTNSGAALTALLQATSSESPATGSKAQLSSDNSSSSSSGLEGPGHRRSLILTNNVDFGNAKQVLRNIVVAASAPLEAVKQACLNASLAGSSVGLNASAVLLQVARTAVVLQQQYYPAALKNLNAAFFSLANLLRLEQEYGPPTFTPAGLASVPVNTAFICTATSNCVLPPPPPPVTPSSSSSKSKVGLILGVSLGVGIPLLLILAYLLYRCCQERSVEQVVQKTQHTGGIAAYSTQQQAQPYLTMSNPAPGQSQGMQYASGDTFNQLGTAKALGAAVTAPLASASPGLAAAYSTPAKRNSPGQLPPLSTMYSSPAQAQYNHSSADAYVSMYKQQASPSPYRNTNMLLDTLPAAGAQHSDQGFALATHSGRNTPTNRSFLAAGTSGPQLPAVSAFANAAYNNPMAAAATAMSPPLSMTPLQQRYSLGADAGLMGSIRAETAASPGHFQAYPLHASSSTASPFAQGQVGSSYMGVSTNPHAAAAGQAAMPARTYTNSMFVPDSAAAYGPSATPTRYSGSSIPLELGAPAPQLMMPYASGSHVRGGTALAAARSLNGTLQSAIDSGYPHAGQTTYGSGAGGAGSLNNSMRTVVNGGIMQSSPSWTAGNPPAAHAMNGAPTASPARPGTLGLPPLPPLRFGS</sequence>